<sequence>MIPLLSATPLTTQSVKKFVQILKDNGFTGDVTTHYADRLTMATDNSVYQLLPEAVIFPKSTADLSLMLQLANTPEFEKLTFTPRGGGTGTNGQSLNQGIIVDLSRYMKRIIEINVDEGWVRVEAGVVKDELNAFLKPYGYFFAPELSTSNRATIGGMINTDASGQGSVVYGKTSDHVLGLRSVLISGELLDTEKMTIELAKKLAENKSFIGQLYATVTSRCIEQRELILEKFPPLNRFLTGYDIKNVLDDNLQYFDMCRILSGSEGTLAFITEAKLNITKIPKVRRLININYDSFDSALRAAPNMLAANALSVETIDSKVLNLAKEDIVWQSVSELVKGIENTDLILGLNMVEFAGDDEDLINRQVENLVSMLKQSMVESTGVLGYKICESVAEIERVYAMRKKAVGLLGNAKGQAKPIAFVEDTCVPPDVLADYILEFRALLDKHGLSYGMFGHVDAGVLHVRPALDLYNPQQELLLNEITEEVVKLTQKYGGLLWGEHGKGYRAQFSPDFFGMELYTELRRIKAAFDPKNRINPGKICTPLAQDEAHLMRIDAQKRATFDRQIPIQTRDRFIGALECNGNGLCFNYDKHSVMCPSMKVSSNRLHSPKGRAGIVREWLRLLSEAGFTPENMDLALKVDNKATWMSRTGISQFRTLVQKIKNQASKEKGEYDFSHEVKASMDGCLSCKACASQCPIKIDVPQFKAQFLHLYHSRYSRPIADHFFAKVEQITPIMAKIPKVINFLMRQSVSSTMTKRILGMTDLPLLSYPTLKQTLKTHPTAFMSVTQLEMLTPKALSQYVLIVQDPFTSFYEADVLCKLVHFIDLLGYKPVLLPFKPNGKAQHVKGMLDKFYNTAKSTASYLNRIAKLNIPMIGIDAALVLCYRDEYHHALGTDRGEFRVQLVQEWLVNLISSAEFEKIKATKIVQNSPQTDTQLPWSLFLHCTEGAKAPNSSSDWQAIFKQFGQELVTVQTGCCGMAGTYGHEVVNSHTTKALFNLSWAIELDKLDTSRALATGYSCRSQVKRFAELSLKHPIEALITLLEKNRT</sequence>
<keyword evidence="6" id="KW-0479">Metal-binding</keyword>
<dbReference type="FunFam" id="3.30.465.10:FF:000024">
    <property type="entry name" value="Oxidoreductase, FAD-binding protein"/>
    <property type="match status" value="1"/>
</dbReference>
<dbReference type="InterPro" id="IPR036318">
    <property type="entry name" value="FAD-bd_PCMH-like_sf"/>
</dbReference>
<evidence type="ECO:0000256" key="10">
    <source>
        <dbReference type="ARBA" id="ARBA00023014"/>
    </source>
</evidence>
<organism evidence="17 18">
    <name type="scientific">Thorsellia anophelis DSM 18579</name>
    <dbReference type="NCBI Taxonomy" id="1123402"/>
    <lineage>
        <taxon>Bacteria</taxon>
        <taxon>Pseudomonadati</taxon>
        <taxon>Pseudomonadota</taxon>
        <taxon>Gammaproteobacteria</taxon>
        <taxon>Enterobacterales</taxon>
        <taxon>Thorselliaceae</taxon>
        <taxon>Thorsellia</taxon>
    </lineage>
</organism>
<dbReference type="EMBL" id="FOHV01000006">
    <property type="protein sequence ID" value="SES95724.1"/>
    <property type="molecule type" value="Genomic_DNA"/>
</dbReference>
<name>A0A1I0AP74_9GAMM</name>
<dbReference type="OrthoDB" id="9811557at2"/>
<comment type="cofactor">
    <cofactor evidence="2">
        <name>FAD</name>
        <dbReference type="ChEBI" id="CHEBI:57692"/>
    </cofactor>
</comment>
<evidence type="ECO:0000313" key="17">
    <source>
        <dbReference type="EMBL" id="SES95724.1"/>
    </source>
</evidence>
<dbReference type="InterPro" id="IPR006094">
    <property type="entry name" value="Oxid_FAD_bind_N"/>
</dbReference>
<dbReference type="AlphaFoldDB" id="A0A1I0AP74"/>
<dbReference type="Pfam" id="PF01565">
    <property type="entry name" value="FAD_binding_4"/>
    <property type="match status" value="1"/>
</dbReference>
<keyword evidence="7" id="KW-0274">FAD</keyword>
<dbReference type="InterPro" id="IPR016171">
    <property type="entry name" value="Vanillyl_alc_oxidase_C-sub2"/>
</dbReference>
<dbReference type="Gene3D" id="1.10.45.10">
    <property type="entry name" value="Vanillyl-alcohol Oxidase, Chain A, domain 4"/>
    <property type="match status" value="1"/>
</dbReference>
<dbReference type="InterPro" id="IPR016169">
    <property type="entry name" value="FAD-bd_PCMH_sub2"/>
</dbReference>
<dbReference type="PROSITE" id="PS00198">
    <property type="entry name" value="4FE4S_FER_1"/>
    <property type="match status" value="1"/>
</dbReference>
<reference evidence="18" key="1">
    <citation type="submission" date="2016-10" db="EMBL/GenBank/DDBJ databases">
        <authorList>
            <person name="Varghese N."/>
            <person name="Submissions S."/>
        </authorList>
    </citation>
    <scope>NUCLEOTIDE SEQUENCE [LARGE SCALE GENOMIC DNA]</scope>
    <source>
        <strain evidence="18">DSM 18579</strain>
    </source>
</reference>
<dbReference type="GO" id="GO:0051990">
    <property type="term" value="F:(R)-2-hydroxyglutarate dehydrogenase activity"/>
    <property type="evidence" value="ECO:0007669"/>
    <property type="project" value="UniProtKB-EC"/>
</dbReference>
<dbReference type="STRING" id="1123402.SAMN02583745_00988"/>
<dbReference type="RefSeq" id="WP_093318267.1">
    <property type="nucleotide sequence ID" value="NZ_FOHV01000006.1"/>
</dbReference>
<dbReference type="InterPro" id="IPR017900">
    <property type="entry name" value="4Fe4S_Fe_S_CS"/>
</dbReference>
<dbReference type="Gene3D" id="3.30.465.10">
    <property type="match status" value="1"/>
</dbReference>
<dbReference type="EC" id="1.1.99.39" evidence="11"/>
<evidence type="ECO:0000256" key="7">
    <source>
        <dbReference type="ARBA" id="ARBA00022827"/>
    </source>
</evidence>
<comment type="cofactor">
    <cofactor evidence="1">
        <name>[4Fe-4S] cluster</name>
        <dbReference type="ChEBI" id="CHEBI:49883"/>
    </cofactor>
</comment>
<feature type="domain" description="4Fe-4S ferredoxin-type" evidence="15">
    <location>
        <begin position="675"/>
        <end position="706"/>
    </location>
</feature>
<dbReference type="SUPFAM" id="SSF55103">
    <property type="entry name" value="FAD-linked oxidases, C-terminal domain"/>
    <property type="match status" value="1"/>
</dbReference>
<dbReference type="Pfam" id="PF02913">
    <property type="entry name" value="FAD-oxidase_C"/>
    <property type="match status" value="1"/>
</dbReference>
<dbReference type="Gene3D" id="3.30.70.2740">
    <property type="match status" value="1"/>
</dbReference>
<evidence type="ECO:0000256" key="8">
    <source>
        <dbReference type="ARBA" id="ARBA00023002"/>
    </source>
</evidence>
<evidence type="ECO:0000256" key="13">
    <source>
        <dbReference type="ARBA" id="ARBA00060924"/>
    </source>
</evidence>
<evidence type="ECO:0000256" key="4">
    <source>
        <dbReference type="ARBA" id="ARBA00022485"/>
    </source>
</evidence>
<keyword evidence="5" id="KW-0285">Flavoprotein</keyword>
<gene>
    <name evidence="17" type="ORF">SAMN02583745_00988</name>
</gene>
<dbReference type="InterPro" id="IPR004113">
    <property type="entry name" value="FAD-bd_oxidored_4_C"/>
</dbReference>
<dbReference type="Proteomes" id="UP000242642">
    <property type="component" value="Unassembled WGS sequence"/>
</dbReference>
<dbReference type="GO" id="GO:0051539">
    <property type="term" value="F:4 iron, 4 sulfur cluster binding"/>
    <property type="evidence" value="ECO:0007669"/>
    <property type="project" value="UniProtKB-KW"/>
</dbReference>
<comment type="similarity">
    <text evidence="13">In the N-terminal section; belongs to the FAD-binding oxidoreductase/transferase type 4 family.</text>
</comment>
<dbReference type="GO" id="GO:0046872">
    <property type="term" value="F:metal ion binding"/>
    <property type="evidence" value="ECO:0007669"/>
    <property type="project" value="UniProtKB-KW"/>
</dbReference>
<evidence type="ECO:0000259" key="16">
    <source>
        <dbReference type="PROSITE" id="PS51387"/>
    </source>
</evidence>
<accession>A0A1I0AP74</accession>
<evidence type="ECO:0000259" key="15">
    <source>
        <dbReference type="PROSITE" id="PS51379"/>
    </source>
</evidence>
<evidence type="ECO:0000256" key="1">
    <source>
        <dbReference type="ARBA" id="ARBA00001966"/>
    </source>
</evidence>
<comment type="subunit">
    <text evidence="3">Homotetramer.</text>
</comment>
<dbReference type="FunFam" id="3.30.70.2740:FF:000003">
    <property type="entry name" value="Oxidoreductase, FAD-binding, putative"/>
    <property type="match status" value="1"/>
</dbReference>
<comment type="catalytic activity">
    <reaction evidence="12">
        <text>(R)-2-hydroxyglutarate + A = 2-oxoglutarate + AH2</text>
        <dbReference type="Rhea" id="RHEA:38295"/>
        <dbReference type="ChEBI" id="CHEBI:13193"/>
        <dbReference type="ChEBI" id="CHEBI:15801"/>
        <dbReference type="ChEBI" id="CHEBI:16810"/>
        <dbReference type="ChEBI" id="CHEBI:17499"/>
        <dbReference type="EC" id="1.1.99.39"/>
    </reaction>
    <physiologicalReaction direction="left-to-right" evidence="12">
        <dbReference type="Rhea" id="RHEA:38296"/>
    </physiologicalReaction>
</comment>
<evidence type="ECO:0000256" key="2">
    <source>
        <dbReference type="ARBA" id="ARBA00001974"/>
    </source>
</evidence>
<keyword evidence="9" id="KW-0408">Iron</keyword>
<keyword evidence="10" id="KW-0411">Iron-sulfur</keyword>
<dbReference type="SUPFAM" id="SSF56176">
    <property type="entry name" value="FAD-binding/transporter-associated domain-like"/>
    <property type="match status" value="1"/>
</dbReference>
<dbReference type="GO" id="GO:0008720">
    <property type="term" value="F:D-lactate dehydrogenase (NAD+) activity"/>
    <property type="evidence" value="ECO:0007669"/>
    <property type="project" value="TreeGrafter"/>
</dbReference>
<evidence type="ECO:0000256" key="11">
    <source>
        <dbReference type="ARBA" id="ARBA00039003"/>
    </source>
</evidence>
<dbReference type="PANTHER" id="PTHR11748">
    <property type="entry name" value="D-LACTATE DEHYDROGENASE"/>
    <property type="match status" value="1"/>
</dbReference>
<keyword evidence="4" id="KW-0004">4Fe-4S</keyword>
<evidence type="ECO:0000256" key="9">
    <source>
        <dbReference type="ARBA" id="ARBA00023004"/>
    </source>
</evidence>
<protein>
    <recommendedName>
        <fullName evidence="14">D-2-hydroxyglutarate dehydrogenase</fullName>
        <ecNumber evidence="11">1.1.99.39</ecNumber>
    </recommendedName>
</protein>
<evidence type="ECO:0000313" key="18">
    <source>
        <dbReference type="Proteomes" id="UP000242642"/>
    </source>
</evidence>
<dbReference type="GO" id="GO:0071949">
    <property type="term" value="F:FAD binding"/>
    <property type="evidence" value="ECO:0007669"/>
    <property type="project" value="InterPro"/>
</dbReference>
<evidence type="ECO:0000256" key="6">
    <source>
        <dbReference type="ARBA" id="ARBA00022723"/>
    </source>
</evidence>
<dbReference type="InterPro" id="IPR017896">
    <property type="entry name" value="4Fe4S_Fe-S-bd"/>
</dbReference>
<feature type="domain" description="FAD-binding PCMH-type" evidence="16">
    <location>
        <begin position="48"/>
        <end position="281"/>
    </location>
</feature>
<dbReference type="SUPFAM" id="SSF46548">
    <property type="entry name" value="alpha-helical ferredoxin"/>
    <property type="match status" value="1"/>
</dbReference>
<proteinExistence type="inferred from homology"/>
<evidence type="ECO:0000256" key="3">
    <source>
        <dbReference type="ARBA" id="ARBA00011881"/>
    </source>
</evidence>
<dbReference type="PANTHER" id="PTHR11748:SF119">
    <property type="entry name" value="D-2-HYDROXYGLUTARATE DEHYDROGENASE"/>
    <property type="match status" value="1"/>
</dbReference>
<dbReference type="GO" id="GO:1903457">
    <property type="term" value="P:lactate catabolic process"/>
    <property type="evidence" value="ECO:0007669"/>
    <property type="project" value="TreeGrafter"/>
</dbReference>
<evidence type="ECO:0000256" key="5">
    <source>
        <dbReference type="ARBA" id="ARBA00022630"/>
    </source>
</evidence>
<dbReference type="PROSITE" id="PS51379">
    <property type="entry name" value="4FE4S_FER_2"/>
    <property type="match status" value="1"/>
</dbReference>
<keyword evidence="8" id="KW-0560">Oxidoreductase</keyword>
<evidence type="ECO:0000256" key="12">
    <source>
        <dbReference type="ARBA" id="ARBA00051291"/>
    </source>
</evidence>
<dbReference type="InterPro" id="IPR016164">
    <property type="entry name" value="FAD-linked_Oxase-like_C"/>
</dbReference>
<keyword evidence="18" id="KW-1185">Reference proteome</keyword>
<evidence type="ECO:0000256" key="14">
    <source>
        <dbReference type="ARBA" id="ARBA00067680"/>
    </source>
</evidence>
<dbReference type="PROSITE" id="PS51387">
    <property type="entry name" value="FAD_PCMH"/>
    <property type="match status" value="1"/>
</dbReference>
<dbReference type="GO" id="GO:0004458">
    <property type="term" value="F:D-lactate dehydrogenase (cytochrome) activity"/>
    <property type="evidence" value="ECO:0007669"/>
    <property type="project" value="TreeGrafter"/>
</dbReference>
<dbReference type="InterPro" id="IPR016166">
    <property type="entry name" value="FAD-bd_PCMH"/>
</dbReference>